<dbReference type="Proteomes" id="UP000053789">
    <property type="component" value="Unassembled WGS sequence"/>
</dbReference>
<dbReference type="Pfam" id="PF05190">
    <property type="entry name" value="MutS_IV"/>
    <property type="match status" value="1"/>
</dbReference>
<evidence type="ECO:0000313" key="6">
    <source>
        <dbReference type="EMBL" id="KIW98843.1"/>
    </source>
</evidence>
<dbReference type="PANTHER" id="PTHR11361">
    <property type="entry name" value="DNA MISMATCH REPAIR PROTEIN MUTS FAMILY MEMBER"/>
    <property type="match status" value="1"/>
</dbReference>
<dbReference type="GO" id="GO:0006298">
    <property type="term" value="P:mismatch repair"/>
    <property type="evidence" value="ECO:0007669"/>
    <property type="project" value="InterPro"/>
</dbReference>
<dbReference type="VEuPathDB" id="FungiDB:Z519_00506"/>
<dbReference type="SUPFAM" id="SSF53150">
    <property type="entry name" value="DNA repair protein MutS, domain II"/>
    <property type="match status" value="1"/>
</dbReference>
<dbReference type="InterPro" id="IPR045076">
    <property type="entry name" value="MutS"/>
</dbReference>
<evidence type="ECO:0000259" key="4">
    <source>
        <dbReference type="Pfam" id="PF05190"/>
    </source>
</evidence>
<dbReference type="HOGENOM" id="CLU_048326_0_0_1"/>
<name>A0A0D2HZF0_CLAB1</name>
<feature type="compositionally biased region" description="Low complexity" evidence="2">
    <location>
        <begin position="9"/>
        <end position="28"/>
    </location>
</feature>
<dbReference type="Pfam" id="PF05192">
    <property type="entry name" value="MutS_III"/>
    <property type="match status" value="1"/>
</dbReference>
<comment type="similarity">
    <text evidence="1">Belongs to the DNA mismatch repair MutS family.</text>
</comment>
<dbReference type="Pfam" id="PF05188">
    <property type="entry name" value="MutS_II"/>
    <property type="match status" value="1"/>
</dbReference>
<sequence length="452" mass="51068">MAFEPQSISTSSRNTTAARRTTTTSRPQTRSRSRPRTAATSTSYSDNEIICAVSESRGVSPTIGLSFVNVSTSEAVLCQFTDTQTYARTCHKIKVFAPSEIIYMKTANDSNLISIVAENLEVQRTNIAMTGIERKYWSETSGHDYVHYLAFPDDLESLKLSITGNYFATCCFSAALKYIDLTMELTFAPQTLRIRFEPSEGSTMIDLSTMASLELIQNLQNGQSRDCLFGLLNQTLTPMGARFLRSNVLQPSTDAEKIRKRQQALSELTSKEDMFFTVRSALKSFIDADRVLAALVIISTRQDFHFMEQSINNVLMLKMLVDGVKPIWQALAGASSEELQMIRQLCDQENYMEVESLLGRCLNADVCYSSKPLELRNQRVYGIQAGVNSFLDVARQAYKELNADVYDMFNQLKEEGEIAIELKYDSNRQYYLRFPASEIEDKSIPEIFINTY</sequence>
<dbReference type="GO" id="GO:0005524">
    <property type="term" value="F:ATP binding"/>
    <property type="evidence" value="ECO:0007669"/>
    <property type="project" value="InterPro"/>
</dbReference>
<evidence type="ECO:0000313" key="7">
    <source>
        <dbReference type="Proteomes" id="UP000053789"/>
    </source>
</evidence>
<evidence type="ECO:0008006" key="8">
    <source>
        <dbReference type="Google" id="ProtNLM"/>
    </source>
</evidence>
<dbReference type="OrthoDB" id="276261at2759"/>
<dbReference type="PANTHER" id="PTHR11361:SF21">
    <property type="entry name" value="MUTS PROTEIN HOMOLOG 4"/>
    <property type="match status" value="1"/>
</dbReference>
<dbReference type="GeneID" id="27693434"/>
<protein>
    <recommendedName>
        <fullName evidence="8">DNA mismatch repair protein MutS core domain-containing protein</fullName>
    </recommendedName>
</protein>
<dbReference type="SUPFAM" id="SSF48334">
    <property type="entry name" value="DNA repair protein MutS, domain III"/>
    <property type="match status" value="1"/>
</dbReference>
<feature type="region of interest" description="Disordered" evidence="2">
    <location>
        <begin position="1"/>
        <end position="43"/>
    </location>
</feature>
<dbReference type="GO" id="GO:0005634">
    <property type="term" value="C:nucleus"/>
    <property type="evidence" value="ECO:0007669"/>
    <property type="project" value="TreeGrafter"/>
</dbReference>
<proteinExistence type="inferred from homology"/>
<feature type="domain" description="DNA mismatch repair protein MutS connector" evidence="3">
    <location>
        <begin position="49"/>
        <end position="184"/>
    </location>
</feature>
<dbReference type="InterPro" id="IPR007860">
    <property type="entry name" value="DNA_mmatch_repair_MutS_con_dom"/>
</dbReference>
<dbReference type="InterPro" id="IPR007696">
    <property type="entry name" value="DNA_mismatch_repair_MutS_core"/>
</dbReference>
<dbReference type="EMBL" id="KN846980">
    <property type="protein sequence ID" value="KIW98843.1"/>
    <property type="molecule type" value="Genomic_DNA"/>
</dbReference>
<dbReference type="InterPro" id="IPR036678">
    <property type="entry name" value="MutS_con_dom_sf"/>
</dbReference>
<reference evidence="6" key="1">
    <citation type="submission" date="2015-01" db="EMBL/GenBank/DDBJ databases">
        <title>The Genome Sequence of Cladophialophora bantiana CBS 173.52.</title>
        <authorList>
            <consortium name="The Broad Institute Genomics Platform"/>
            <person name="Cuomo C."/>
            <person name="de Hoog S."/>
            <person name="Gorbushina A."/>
            <person name="Stielow B."/>
            <person name="Teixiera M."/>
            <person name="Abouelleil A."/>
            <person name="Chapman S.B."/>
            <person name="Priest M."/>
            <person name="Young S.K."/>
            <person name="Wortman J."/>
            <person name="Nusbaum C."/>
            <person name="Birren B."/>
        </authorList>
    </citation>
    <scope>NUCLEOTIDE SEQUENCE [LARGE SCALE GENOMIC DNA]</scope>
    <source>
        <strain evidence="6">CBS 173.52</strain>
    </source>
</reference>
<dbReference type="InterPro" id="IPR036187">
    <property type="entry name" value="DNA_mismatch_repair_MutS_sf"/>
</dbReference>
<dbReference type="GO" id="GO:0007131">
    <property type="term" value="P:reciprocal meiotic recombination"/>
    <property type="evidence" value="ECO:0007669"/>
    <property type="project" value="TreeGrafter"/>
</dbReference>
<dbReference type="RefSeq" id="XP_016625512.1">
    <property type="nucleotide sequence ID" value="XM_016758263.1"/>
</dbReference>
<evidence type="ECO:0000256" key="2">
    <source>
        <dbReference type="SAM" id="MobiDB-lite"/>
    </source>
</evidence>
<evidence type="ECO:0000259" key="5">
    <source>
        <dbReference type="Pfam" id="PF05192"/>
    </source>
</evidence>
<organism evidence="6 7">
    <name type="scientific">Cladophialophora bantiana (strain ATCC 10958 / CBS 173.52 / CDC B-1940 / NIH 8579)</name>
    <name type="common">Xylohypha bantiana</name>
    <dbReference type="NCBI Taxonomy" id="1442370"/>
    <lineage>
        <taxon>Eukaryota</taxon>
        <taxon>Fungi</taxon>
        <taxon>Dikarya</taxon>
        <taxon>Ascomycota</taxon>
        <taxon>Pezizomycotina</taxon>
        <taxon>Eurotiomycetes</taxon>
        <taxon>Chaetothyriomycetidae</taxon>
        <taxon>Chaetothyriales</taxon>
        <taxon>Herpotrichiellaceae</taxon>
        <taxon>Cladophialophora</taxon>
    </lineage>
</organism>
<dbReference type="Gene3D" id="1.10.1420.10">
    <property type="match status" value="1"/>
</dbReference>
<evidence type="ECO:0000256" key="1">
    <source>
        <dbReference type="ARBA" id="ARBA00006271"/>
    </source>
</evidence>
<dbReference type="AlphaFoldDB" id="A0A0D2HZF0"/>
<keyword evidence="7" id="KW-1185">Reference proteome</keyword>
<accession>A0A0D2HZF0</accession>
<dbReference type="InterPro" id="IPR007861">
    <property type="entry name" value="DNA_mismatch_repair_MutS_clamp"/>
</dbReference>
<feature type="domain" description="DNA mismatch repair protein MutS clamp" evidence="4">
    <location>
        <begin position="386"/>
        <end position="449"/>
    </location>
</feature>
<dbReference type="Gene3D" id="3.30.420.110">
    <property type="entry name" value="MutS, connector domain"/>
    <property type="match status" value="1"/>
</dbReference>
<dbReference type="GO" id="GO:0140664">
    <property type="term" value="F:ATP-dependent DNA damage sensor activity"/>
    <property type="evidence" value="ECO:0007669"/>
    <property type="project" value="InterPro"/>
</dbReference>
<gene>
    <name evidence="6" type="ORF">Z519_00506</name>
</gene>
<evidence type="ECO:0000259" key="3">
    <source>
        <dbReference type="Pfam" id="PF05188"/>
    </source>
</evidence>
<feature type="domain" description="DNA mismatch repair protein MutS core" evidence="5">
    <location>
        <begin position="208"/>
        <end position="360"/>
    </location>
</feature>
<dbReference type="GO" id="GO:0030983">
    <property type="term" value="F:mismatched DNA binding"/>
    <property type="evidence" value="ECO:0007669"/>
    <property type="project" value="InterPro"/>
</dbReference>